<dbReference type="Pfam" id="PF00816">
    <property type="entry name" value="Histone_HNS"/>
    <property type="match status" value="1"/>
</dbReference>
<organism evidence="7 8">
    <name type="scientific">Tropicimonas isoalkanivorans</name>
    <dbReference type="NCBI Taxonomy" id="441112"/>
    <lineage>
        <taxon>Bacteria</taxon>
        <taxon>Pseudomonadati</taxon>
        <taxon>Pseudomonadota</taxon>
        <taxon>Alphaproteobacteria</taxon>
        <taxon>Rhodobacterales</taxon>
        <taxon>Roseobacteraceae</taxon>
        <taxon>Tropicimonas</taxon>
    </lineage>
</organism>
<dbReference type="GO" id="GO:0005829">
    <property type="term" value="C:cytosol"/>
    <property type="evidence" value="ECO:0007669"/>
    <property type="project" value="TreeGrafter"/>
</dbReference>
<accession>A0A1I1QAC2</accession>
<dbReference type="PANTHER" id="PTHR38097:SF2">
    <property type="entry name" value="DNA-BINDING PROTEIN STPA"/>
    <property type="match status" value="1"/>
</dbReference>
<evidence type="ECO:0000256" key="2">
    <source>
        <dbReference type="ARBA" id="ARBA00010610"/>
    </source>
</evidence>
<dbReference type="SMART" id="SM00528">
    <property type="entry name" value="HNS"/>
    <property type="match status" value="1"/>
</dbReference>
<dbReference type="AlphaFoldDB" id="A0A1I1QAC2"/>
<dbReference type="Proteomes" id="UP000198728">
    <property type="component" value="Unassembled WGS sequence"/>
</dbReference>
<feature type="region of interest" description="Disordered" evidence="5">
    <location>
        <begin position="50"/>
        <end position="112"/>
    </location>
</feature>
<dbReference type="InterPro" id="IPR027444">
    <property type="entry name" value="H-NS_C_dom"/>
</dbReference>
<dbReference type="PANTHER" id="PTHR38097">
    <property type="match status" value="1"/>
</dbReference>
<comment type="subcellular location">
    <subcellularLocation>
        <location evidence="1">Cytoplasm</location>
        <location evidence="1">Nucleoid</location>
    </subcellularLocation>
</comment>
<dbReference type="GO" id="GO:0032993">
    <property type="term" value="C:protein-DNA complex"/>
    <property type="evidence" value="ECO:0007669"/>
    <property type="project" value="TreeGrafter"/>
</dbReference>
<dbReference type="GO" id="GO:0003681">
    <property type="term" value="F:bent DNA binding"/>
    <property type="evidence" value="ECO:0007669"/>
    <property type="project" value="TreeGrafter"/>
</dbReference>
<proteinExistence type="inferred from homology"/>
<keyword evidence="3" id="KW-0963">Cytoplasm</keyword>
<sequence>MSTDLSKMSREELLQLAEDVQTALADLADRERREALQALEETAKAHGFQLEELTGGAAAGARSGGRAKGKAKNPPKYRNPENPKQTWTGRGRKPAWIKDAETSGSDLAAFEI</sequence>
<keyword evidence="4 7" id="KW-0238">DNA-binding</keyword>
<protein>
    <submittedName>
        <fullName evidence="7">DNA-binding protein H-NS</fullName>
    </submittedName>
</protein>
<keyword evidence="8" id="KW-1185">Reference proteome</keyword>
<dbReference type="RefSeq" id="WP_093362747.1">
    <property type="nucleotide sequence ID" value="NZ_FOLG01000019.1"/>
</dbReference>
<dbReference type="STRING" id="441112.SAMN04488094_11937"/>
<name>A0A1I1QAC2_9RHOB</name>
<dbReference type="GO" id="GO:0003680">
    <property type="term" value="F:minor groove of adenine-thymine-rich DNA binding"/>
    <property type="evidence" value="ECO:0007669"/>
    <property type="project" value="TreeGrafter"/>
</dbReference>
<feature type="domain" description="DNA-binding protein H-NS-like C-terminal" evidence="6">
    <location>
        <begin position="67"/>
        <end position="112"/>
    </location>
</feature>
<dbReference type="Gene3D" id="4.10.430.10">
    <property type="entry name" value="Histone-like protein H-NS, C-terminal domain"/>
    <property type="match status" value="1"/>
</dbReference>
<evidence type="ECO:0000256" key="3">
    <source>
        <dbReference type="ARBA" id="ARBA00022490"/>
    </source>
</evidence>
<evidence type="ECO:0000256" key="1">
    <source>
        <dbReference type="ARBA" id="ARBA00004453"/>
    </source>
</evidence>
<dbReference type="GO" id="GO:0001217">
    <property type="term" value="F:DNA-binding transcription repressor activity"/>
    <property type="evidence" value="ECO:0007669"/>
    <property type="project" value="TreeGrafter"/>
</dbReference>
<feature type="compositionally biased region" description="Basic residues" evidence="5">
    <location>
        <begin position="65"/>
        <end position="75"/>
    </location>
</feature>
<gene>
    <name evidence="7" type="ORF">SAMN04488094_11937</name>
</gene>
<evidence type="ECO:0000313" key="7">
    <source>
        <dbReference type="EMBL" id="SFD19074.1"/>
    </source>
</evidence>
<dbReference type="GO" id="GO:0000976">
    <property type="term" value="F:transcription cis-regulatory region binding"/>
    <property type="evidence" value="ECO:0007669"/>
    <property type="project" value="TreeGrafter"/>
</dbReference>
<evidence type="ECO:0000256" key="4">
    <source>
        <dbReference type="ARBA" id="ARBA00023125"/>
    </source>
</evidence>
<dbReference type="EMBL" id="FOLG01000019">
    <property type="protein sequence ID" value="SFD19074.1"/>
    <property type="molecule type" value="Genomic_DNA"/>
</dbReference>
<dbReference type="GO" id="GO:0009295">
    <property type="term" value="C:nucleoid"/>
    <property type="evidence" value="ECO:0007669"/>
    <property type="project" value="UniProtKB-SubCell"/>
</dbReference>
<dbReference type="SUPFAM" id="SSF81273">
    <property type="entry name" value="H-NS histone-like proteins"/>
    <property type="match status" value="1"/>
</dbReference>
<dbReference type="OrthoDB" id="5297879at2"/>
<dbReference type="InterPro" id="IPR037150">
    <property type="entry name" value="H-NS_C_dom_sf"/>
</dbReference>
<comment type="similarity">
    <text evidence="2">Belongs to the histone-like protein H-NS family.</text>
</comment>
<evidence type="ECO:0000256" key="5">
    <source>
        <dbReference type="SAM" id="MobiDB-lite"/>
    </source>
</evidence>
<evidence type="ECO:0000313" key="8">
    <source>
        <dbReference type="Proteomes" id="UP000198728"/>
    </source>
</evidence>
<evidence type="ECO:0000259" key="6">
    <source>
        <dbReference type="SMART" id="SM00528"/>
    </source>
</evidence>
<reference evidence="7 8" key="1">
    <citation type="submission" date="2016-10" db="EMBL/GenBank/DDBJ databases">
        <authorList>
            <person name="de Groot N.N."/>
        </authorList>
    </citation>
    <scope>NUCLEOTIDE SEQUENCE [LARGE SCALE GENOMIC DNA]</scope>
    <source>
        <strain evidence="7 8">DSM 19548</strain>
    </source>
</reference>